<reference evidence="2" key="1">
    <citation type="submission" date="2021-04" db="EMBL/GenBank/DDBJ databases">
        <authorList>
            <person name="Tunstrom K."/>
        </authorList>
    </citation>
    <scope>NUCLEOTIDE SEQUENCE</scope>
</reference>
<organism evidence="2 3">
    <name type="scientific">Parnassius apollo</name>
    <name type="common">Apollo butterfly</name>
    <name type="synonym">Papilio apollo</name>
    <dbReference type="NCBI Taxonomy" id="110799"/>
    <lineage>
        <taxon>Eukaryota</taxon>
        <taxon>Metazoa</taxon>
        <taxon>Ecdysozoa</taxon>
        <taxon>Arthropoda</taxon>
        <taxon>Hexapoda</taxon>
        <taxon>Insecta</taxon>
        <taxon>Pterygota</taxon>
        <taxon>Neoptera</taxon>
        <taxon>Endopterygota</taxon>
        <taxon>Lepidoptera</taxon>
        <taxon>Glossata</taxon>
        <taxon>Ditrysia</taxon>
        <taxon>Papilionoidea</taxon>
        <taxon>Papilionidae</taxon>
        <taxon>Parnassiinae</taxon>
        <taxon>Parnassini</taxon>
        <taxon>Parnassius</taxon>
        <taxon>Parnassius</taxon>
    </lineage>
</organism>
<comment type="caution">
    <text evidence="2">The sequence shown here is derived from an EMBL/GenBank/DDBJ whole genome shotgun (WGS) entry which is preliminary data.</text>
</comment>
<dbReference type="Proteomes" id="UP000691718">
    <property type="component" value="Unassembled WGS sequence"/>
</dbReference>
<accession>A0A8S3YCN7</accession>
<dbReference type="InterPro" id="IPR057560">
    <property type="entry name" value="Znf_SCAND3"/>
</dbReference>
<protein>
    <submittedName>
        <fullName evidence="2">(apollo) hypothetical protein</fullName>
    </submittedName>
</protein>
<dbReference type="OrthoDB" id="2499658at2759"/>
<dbReference type="AlphaFoldDB" id="A0A8S3YCN7"/>
<name>A0A8S3YCN7_PARAO</name>
<keyword evidence="3" id="KW-1185">Reference proteome</keyword>
<gene>
    <name evidence="2" type="ORF">PAPOLLO_LOCUS28137</name>
</gene>
<dbReference type="CDD" id="cd15489">
    <property type="entry name" value="PHD_SF"/>
    <property type="match status" value="1"/>
</dbReference>
<feature type="domain" description="SCAN" evidence="1">
    <location>
        <begin position="84"/>
        <end position="131"/>
    </location>
</feature>
<evidence type="ECO:0000259" key="1">
    <source>
        <dbReference type="Pfam" id="PF23663"/>
    </source>
</evidence>
<evidence type="ECO:0000313" key="3">
    <source>
        <dbReference type="Proteomes" id="UP000691718"/>
    </source>
</evidence>
<evidence type="ECO:0000313" key="2">
    <source>
        <dbReference type="EMBL" id="CAG5059789.1"/>
    </source>
</evidence>
<proteinExistence type="predicted"/>
<sequence>MLRYVTEEDLDQLFKQQNVLATESIANNATTSKEQLTIEPNEDNTSTSAILTHELSAEPSVASEIESVVRVQEMICIVCGQESTGAHSCDICGNAVHAICGITTSEEGYRSGVLCLLCQKEENIKKQREDALQNLKYLLLK</sequence>
<dbReference type="Pfam" id="PF23663">
    <property type="entry name" value="Znf_SCAND3"/>
    <property type="match status" value="1"/>
</dbReference>
<dbReference type="EMBL" id="CAJQZP010001707">
    <property type="protein sequence ID" value="CAG5059789.1"/>
    <property type="molecule type" value="Genomic_DNA"/>
</dbReference>